<proteinExistence type="predicted"/>
<dbReference type="EMBL" id="KI894021">
    <property type="protein sequence ID" value="OCF25117.1"/>
    <property type="molecule type" value="Genomic_DNA"/>
</dbReference>
<gene>
    <name evidence="1" type="ORF">I302_04927</name>
    <name evidence="2" type="ORF">I302_105806</name>
</gene>
<dbReference type="EMBL" id="CP144544">
    <property type="protein sequence ID" value="WVW83785.1"/>
    <property type="molecule type" value="Genomic_DNA"/>
</dbReference>
<reference evidence="1" key="1">
    <citation type="submission" date="2013-07" db="EMBL/GenBank/DDBJ databases">
        <title>The Genome Sequence of Cryptococcus bestiolae CBS10118.</title>
        <authorList>
            <consortium name="The Broad Institute Genome Sequencing Platform"/>
            <person name="Cuomo C."/>
            <person name="Litvintseva A."/>
            <person name="Chen Y."/>
            <person name="Heitman J."/>
            <person name="Sun S."/>
            <person name="Springer D."/>
            <person name="Dromer F."/>
            <person name="Young S.K."/>
            <person name="Zeng Q."/>
            <person name="Gargeya S."/>
            <person name="Fitzgerald M."/>
            <person name="Abouelleil A."/>
            <person name="Alvarado L."/>
            <person name="Berlin A.M."/>
            <person name="Chapman S.B."/>
            <person name="Dewar J."/>
            <person name="Goldberg J."/>
            <person name="Griggs A."/>
            <person name="Gujja S."/>
            <person name="Hansen M."/>
            <person name="Howarth C."/>
            <person name="Imamovic A."/>
            <person name="Larimer J."/>
            <person name="McCowan C."/>
            <person name="Murphy C."/>
            <person name="Pearson M."/>
            <person name="Priest M."/>
            <person name="Roberts A."/>
            <person name="Saif S."/>
            <person name="Shea T."/>
            <person name="Sykes S."/>
            <person name="Wortman J."/>
            <person name="Nusbaum C."/>
            <person name="Birren B."/>
        </authorList>
    </citation>
    <scope>NUCLEOTIDE SEQUENCE [LARGE SCALE GENOMIC DNA]</scope>
    <source>
        <strain evidence="1">CBS 10118</strain>
    </source>
</reference>
<name>A0A1B9G267_9TREE</name>
<dbReference type="AlphaFoldDB" id="A0A1B9G267"/>
<reference evidence="1" key="3">
    <citation type="submission" date="2014-01" db="EMBL/GenBank/DDBJ databases">
        <title>Evolution of pathogenesis and genome organization in the Tremellales.</title>
        <authorList>
            <person name="Cuomo C."/>
            <person name="Litvintseva A."/>
            <person name="Heitman J."/>
            <person name="Chen Y."/>
            <person name="Sun S."/>
            <person name="Springer D."/>
            <person name="Dromer F."/>
            <person name="Young S."/>
            <person name="Zeng Q."/>
            <person name="Chapman S."/>
            <person name="Gujja S."/>
            <person name="Saif S."/>
            <person name="Birren B."/>
        </authorList>
    </citation>
    <scope>NUCLEOTIDE SEQUENCE</scope>
    <source>
        <strain evidence="1">CBS 10118</strain>
    </source>
</reference>
<protein>
    <submittedName>
        <fullName evidence="1">Uncharacterized protein</fullName>
    </submittedName>
</protein>
<evidence type="ECO:0000313" key="2">
    <source>
        <dbReference type="EMBL" id="WVW83785.1"/>
    </source>
</evidence>
<reference evidence="2" key="2">
    <citation type="submission" date="2013-07" db="EMBL/GenBank/DDBJ databases">
        <authorList>
            <consortium name="The Broad Institute Genome Sequencing Platform"/>
            <person name="Cuomo C."/>
            <person name="Litvintseva A."/>
            <person name="Chen Y."/>
            <person name="Heitman J."/>
            <person name="Sun S."/>
            <person name="Springer D."/>
            <person name="Dromer F."/>
            <person name="Young S.K."/>
            <person name="Zeng Q."/>
            <person name="Gargeya S."/>
            <person name="Fitzgerald M."/>
            <person name="Abouelleil A."/>
            <person name="Alvarado L."/>
            <person name="Berlin A.M."/>
            <person name="Chapman S.B."/>
            <person name="Dewar J."/>
            <person name="Goldberg J."/>
            <person name="Griggs A."/>
            <person name="Gujja S."/>
            <person name="Hansen M."/>
            <person name="Howarth C."/>
            <person name="Imamovic A."/>
            <person name="Larimer J."/>
            <person name="McCowan C."/>
            <person name="Murphy C."/>
            <person name="Pearson M."/>
            <person name="Priest M."/>
            <person name="Roberts A."/>
            <person name="Saif S."/>
            <person name="Shea T."/>
            <person name="Sykes S."/>
            <person name="Wortman J."/>
            <person name="Nusbaum C."/>
            <person name="Birren B."/>
        </authorList>
    </citation>
    <scope>NUCLEOTIDE SEQUENCE</scope>
    <source>
        <strain evidence="2">CBS 10118</strain>
    </source>
</reference>
<reference evidence="2" key="4">
    <citation type="submission" date="2024-02" db="EMBL/GenBank/DDBJ databases">
        <title>Comparative genomics of Cryptococcus and Kwoniella reveals pathogenesis evolution and contrasting modes of karyotype evolution via chromosome fusion or intercentromeric recombination.</title>
        <authorList>
            <person name="Coelho M.A."/>
            <person name="David-Palma M."/>
            <person name="Shea T."/>
            <person name="Bowers K."/>
            <person name="McGinley-Smith S."/>
            <person name="Mohammad A.W."/>
            <person name="Gnirke A."/>
            <person name="Yurkov A.M."/>
            <person name="Nowrousian M."/>
            <person name="Sun S."/>
            <person name="Cuomo C.A."/>
            <person name="Heitman J."/>
        </authorList>
    </citation>
    <scope>NUCLEOTIDE SEQUENCE</scope>
    <source>
        <strain evidence="2">CBS 10118</strain>
    </source>
</reference>
<organism evidence="1">
    <name type="scientific">Kwoniella bestiolae CBS 10118</name>
    <dbReference type="NCBI Taxonomy" id="1296100"/>
    <lineage>
        <taxon>Eukaryota</taxon>
        <taxon>Fungi</taxon>
        <taxon>Dikarya</taxon>
        <taxon>Basidiomycota</taxon>
        <taxon>Agaricomycotina</taxon>
        <taxon>Tremellomycetes</taxon>
        <taxon>Tremellales</taxon>
        <taxon>Cryptococcaceae</taxon>
        <taxon>Kwoniella</taxon>
    </lineage>
</organism>
<dbReference type="Proteomes" id="UP000092730">
    <property type="component" value="Chromosome 4"/>
</dbReference>
<accession>A0A1B9G267</accession>
<sequence>MVIHQAIKAIPHPHQPAVLLWPDVPLDSEEEDENHIHQVNLVEILIKDSPASNKLGISLSSHSDTKEPEKKYTFYPTLESHHRKAILLSHIKTLVISSTFSKALCQDINLWSKRIGASPGLTPTKTLLPKFEKLTISGEMVTQMMDYQDRHLGQPHPILDFLKTVGKPKHLCINLPVLTIDDRQNYISSRILLDRIYLDGITWKEKIYQVSTRFRSFANTRKYEELRHILKCFNTSDIGTLTIHNFGNGDLLTSFTNTRIFTHKCQCYDKQTPELGCFDHVTQATRMKQLTKLAAAITPLKPGNSEPRRVAIIAGNFSHTKVGWFRILKSKIPKLEAEKFRLSGLQEAEPCQCCGTKEGVKGDSGLA</sequence>
<dbReference type="RefSeq" id="XP_019046187.1">
    <property type="nucleotide sequence ID" value="XM_019191557.1"/>
</dbReference>
<dbReference type="VEuPathDB" id="FungiDB:I302_04927"/>
<evidence type="ECO:0000313" key="1">
    <source>
        <dbReference type="EMBL" id="OCF25117.1"/>
    </source>
</evidence>
<evidence type="ECO:0000313" key="3">
    <source>
        <dbReference type="Proteomes" id="UP000092730"/>
    </source>
</evidence>
<keyword evidence="3" id="KW-1185">Reference proteome</keyword>
<dbReference type="GeneID" id="30209326"/>
<dbReference type="KEGG" id="kbi:30209326"/>